<name>A0ABX7II23_9ACTO</name>
<dbReference type="EMBL" id="CP070228">
    <property type="protein sequence ID" value="QRV02612.1"/>
    <property type="molecule type" value="Genomic_DNA"/>
</dbReference>
<keyword evidence="1" id="KW-0472">Membrane</keyword>
<protein>
    <submittedName>
        <fullName evidence="2">Uncharacterized protein</fullName>
    </submittedName>
</protein>
<feature type="transmembrane region" description="Helical" evidence="1">
    <location>
        <begin position="42"/>
        <end position="61"/>
    </location>
</feature>
<sequence>MSENGNNVELPAMSGYELQGRIVFIIIVAVNAWLFMFGTSPVAWLSVPAGIIMIVFEILVFGAEWFASNRERVVWVTIAGRVAIATFACGAIFAMLRLTAIPGLIQLFTDYYLELGSPIFLELIIAVIQLVQMYAMKKGLHGKPILIEAGN</sequence>
<keyword evidence="3" id="KW-1185">Reference proteome</keyword>
<evidence type="ECO:0000256" key="1">
    <source>
        <dbReference type="SAM" id="Phobius"/>
    </source>
</evidence>
<dbReference type="RefSeq" id="WP_204425143.1">
    <property type="nucleotide sequence ID" value="NZ_CP070228.1"/>
</dbReference>
<proteinExistence type="predicted"/>
<feature type="transmembrane region" description="Helical" evidence="1">
    <location>
        <begin position="20"/>
        <end position="36"/>
    </location>
</feature>
<feature type="transmembrane region" description="Helical" evidence="1">
    <location>
        <begin position="73"/>
        <end position="95"/>
    </location>
</feature>
<gene>
    <name evidence="2" type="ORF">JTE88_02375</name>
</gene>
<feature type="transmembrane region" description="Helical" evidence="1">
    <location>
        <begin position="115"/>
        <end position="135"/>
    </location>
</feature>
<dbReference type="Proteomes" id="UP000602653">
    <property type="component" value="Chromosome"/>
</dbReference>
<reference evidence="2 3" key="1">
    <citation type="submission" date="2021-02" db="EMBL/GenBank/DDBJ databases">
        <title>Complete Genome Sequence of Arcanobacterium phocisimile strain DSM 26142T from a harbour seal.</title>
        <authorList>
            <person name="Borowiak M."/>
            <person name="Alssahen M."/>
            <person name="Malorny B."/>
            <person name="Laemmler C."/>
            <person name="Siebert U."/>
            <person name="Ploetz M."/>
            <person name="Abdulmawjood A."/>
        </authorList>
    </citation>
    <scope>NUCLEOTIDE SEQUENCE [LARGE SCALE GENOMIC DNA]</scope>
    <source>
        <strain evidence="2 3">DSM 26142</strain>
    </source>
</reference>
<organism evidence="2 3">
    <name type="scientific">Arcanobacterium phocisimile</name>
    <dbReference type="NCBI Taxonomy" id="1302235"/>
    <lineage>
        <taxon>Bacteria</taxon>
        <taxon>Bacillati</taxon>
        <taxon>Actinomycetota</taxon>
        <taxon>Actinomycetes</taxon>
        <taxon>Actinomycetales</taxon>
        <taxon>Actinomycetaceae</taxon>
        <taxon>Arcanobacterium</taxon>
    </lineage>
</organism>
<evidence type="ECO:0000313" key="3">
    <source>
        <dbReference type="Proteomes" id="UP000602653"/>
    </source>
</evidence>
<keyword evidence="1" id="KW-1133">Transmembrane helix</keyword>
<accession>A0ABX7II23</accession>
<evidence type="ECO:0000313" key="2">
    <source>
        <dbReference type="EMBL" id="QRV02612.1"/>
    </source>
</evidence>
<keyword evidence="1" id="KW-0812">Transmembrane</keyword>